<sequence length="435" mass="48447">MDSKQNCASDTTSNGTSADGATDGGTKDDTLGVTKGRINRDGKPKKLPQMFFVQGTYYECGYQRGEFCKAVIQEHFDASEESIQRYQAFYETPDGKEFVDGFISNCTKRFPHLMDEFKGIYDGAKVDIMKGYFLCLISSQLDDALGNLESAVLAEYGCVTKGCTDIYVNNDNDVIIGHNEDWALDVNNPILLHSKIEPYTMPDGQVIPEQRIMAVYGHPMNFGSSCWFNGHGLGVTDDVLLFPKNKLYKERKTPCVMIGRLLQQSQTPEELTQLCVDEGSGVAWSWSVTLNFGVFGSSTMYNLEMGPSDGPRSNISLKKIVPQGSEGNITGAYSHFNHTKHLADTSTQVQLVHTRQAIYDSKPTPETLKDALAILGDTEGDQYAIYMPPEKKGHWATHWTTVLNFKQKCLYVYIGNPKDKEPDIVLPYAMLQSTM</sequence>
<dbReference type="InterPro" id="IPR047794">
    <property type="entry name" value="C45_proenzyme-like"/>
</dbReference>
<dbReference type="InterPro" id="IPR005079">
    <property type="entry name" value="Peptidase_C45_hydrolase"/>
</dbReference>
<proteinExistence type="predicted"/>
<dbReference type="Gene3D" id="3.60.60.10">
    <property type="entry name" value="Penicillin V Acylase, Chain A"/>
    <property type="match status" value="1"/>
</dbReference>
<organism evidence="2 3">
    <name type="scientific">Owenia fusiformis</name>
    <name type="common">Polychaete worm</name>
    <dbReference type="NCBI Taxonomy" id="6347"/>
    <lineage>
        <taxon>Eukaryota</taxon>
        <taxon>Metazoa</taxon>
        <taxon>Spiralia</taxon>
        <taxon>Lophotrochozoa</taxon>
        <taxon>Annelida</taxon>
        <taxon>Polychaeta</taxon>
        <taxon>Sedentaria</taxon>
        <taxon>Canalipalpata</taxon>
        <taxon>Sabellida</taxon>
        <taxon>Oweniida</taxon>
        <taxon>Oweniidae</taxon>
        <taxon>Owenia</taxon>
    </lineage>
</organism>
<evidence type="ECO:0000313" key="3">
    <source>
        <dbReference type="Proteomes" id="UP000749559"/>
    </source>
</evidence>
<name>A0A8J1U137_OWEFU</name>
<feature type="compositionally biased region" description="Polar residues" evidence="1">
    <location>
        <begin position="1"/>
        <end position="14"/>
    </location>
</feature>
<accession>A0A8J1U137</accession>
<gene>
    <name evidence="2" type="ORF">OFUS_LOCUS16990</name>
</gene>
<protein>
    <submittedName>
        <fullName evidence="2">Uncharacterized protein</fullName>
    </submittedName>
</protein>
<reference evidence="2" key="1">
    <citation type="submission" date="2022-03" db="EMBL/GenBank/DDBJ databases">
        <authorList>
            <person name="Martin C."/>
        </authorList>
    </citation>
    <scope>NUCLEOTIDE SEQUENCE</scope>
</reference>
<dbReference type="Proteomes" id="UP000749559">
    <property type="component" value="Unassembled WGS sequence"/>
</dbReference>
<dbReference type="InterPro" id="IPR047801">
    <property type="entry name" value="Peptidase_C45"/>
</dbReference>
<keyword evidence="3" id="KW-1185">Reference proteome</keyword>
<dbReference type="NCBIfam" id="NF040521">
    <property type="entry name" value="C45_proenzyme"/>
    <property type="match status" value="1"/>
</dbReference>
<dbReference type="EMBL" id="CAIIXF020000008">
    <property type="protein sequence ID" value="CAH1791960.1"/>
    <property type="molecule type" value="Genomic_DNA"/>
</dbReference>
<evidence type="ECO:0000313" key="2">
    <source>
        <dbReference type="EMBL" id="CAH1791960.1"/>
    </source>
</evidence>
<dbReference type="OrthoDB" id="189997at2759"/>
<dbReference type="PANTHER" id="PTHR34180:SF1">
    <property type="entry name" value="BETA-ALANYL-DOPAMINE_CARCININE HYDROLASE"/>
    <property type="match status" value="1"/>
</dbReference>
<comment type="caution">
    <text evidence="2">The sequence shown here is derived from an EMBL/GenBank/DDBJ whole genome shotgun (WGS) entry which is preliminary data.</text>
</comment>
<dbReference type="PANTHER" id="PTHR34180">
    <property type="entry name" value="PEPTIDASE C45"/>
    <property type="match status" value="1"/>
</dbReference>
<feature type="region of interest" description="Disordered" evidence="1">
    <location>
        <begin position="1"/>
        <end position="42"/>
    </location>
</feature>
<dbReference type="AlphaFoldDB" id="A0A8J1U137"/>
<evidence type="ECO:0000256" key="1">
    <source>
        <dbReference type="SAM" id="MobiDB-lite"/>
    </source>
</evidence>
<dbReference type="Pfam" id="PF03417">
    <property type="entry name" value="AAT"/>
    <property type="match status" value="1"/>
</dbReference>